<dbReference type="Proteomes" id="UP001491310">
    <property type="component" value="Unassembled WGS sequence"/>
</dbReference>
<comment type="caution">
    <text evidence="5">The sequence shown here is derived from an EMBL/GenBank/DDBJ whole genome shotgun (WGS) entry which is preliminary data.</text>
</comment>
<protein>
    <recommendedName>
        <fullName evidence="7">DNA mismatch repair protein MutL</fullName>
    </recommendedName>
</protein>
<dbReference type="SUPFAM" id="SSF55874">
    <property type="entry name" value="ATPase domain of HSP90 chaperone/DNA topoisomerase II/histidine kinase"/>
    <property type="match status" value="1"/>
</dbReference>
<evidence type="ECO:0000313" key="5">
    <source>
        <dbReference type="EMBL" id="KAK9915873.1"/>
    </source>
</evidence>
<dbReference type="InterPro" id="IPR020568">
    <property type="entry name" value="Ribosomal_Su5_D2-typ_SF"/>
</dbReference>
<dbReference type="PROSITE" id="PS00058">
    <property type="entry name" value="DNA_MISMATCH_REPAIR_1"/>
    <property type="match status" value="1"/>
</dbReference>
<dbReference type="InterPro" id="IPR042121">
    <property type="entry name" value="MutL_C_regsub"/>
</dbReference>
<evidence type="ECO:0000259" key="3">
    <source>
        <dbReference type="SMART" id="SM00853"/>
    </source>
</evidence>
<dbReference type="SMART" id="SM00853">
    <property type="entry name" value="MutL_C"/>
    <property type="match status" value="1"/>
</dbReference>
<evidence type="ECO:0008006" key="7">
    <source>
        <dbReference type="Google" id="ProtNLM"/>
    </source>
</evidence>
<evidence type="ECO:0000256" key="1">
    <source>
        <dbReference type="ARBA" id="ARBA00006082"/>
    </source>
</evidence>
<dbReference type="InterPro" id="IPR013507">
    <property type="entry name" value="DNA_mismatch_S5_2-like"/>
</dbReference>
<dbReference type="SUPFAM" id="SSF54211">
    <property type="entry name" value="Ribosomal protein S5 domain 2-like"/>
    <property type="match status" value="1"/>
</dbReference>
<evidence type="ECO:0000313" key="6">
    <source>
        <dbReference type="Proteomes" id="UP001491310"/>
    </source>
</evidence>
<dbReference type="Gene3D" id="3.30.230.10">
    <property type="match status" value="1"/>
</dbReference>
<dbReference type="SMART" id="SM01340">
    <property type="entry name" value="DNA_mis_repair"/>
    <property type="match status" value="1"/>
</dbReference>
<dbReference type="PANTHER" id="PTHR10073">
    <property type="entry name" value="DNA MISMATCH REPAIR PROTEIN MLH, PMS, MUTL"/>
    <property type="match status" value="1"/>
</dbReference>
<dbReference type="CDD" id="cd00782">
    <property type="entry name" value="MutL_Trans"/>
    <property type="match status" value="1"/>
</dbReference>
<dbReference type="EMBL" id="JALJOT010000004">
    <property type="protein sequence ID" value="KAK9915873.1"/>
    <property type="molecule type" value="Genomic_DNA"/>
</dbReference>
<dbReference type="Pfam" id="PF08676">
    <property type="entry name" value="MutL_C"/>
    <property type="match status" value="1"/>
</dbReference>
<dbReference type="InterPro" id="IPR014721">
    <property type="entry name" value="Ribsml_uS5_D2-typ_fold_subgr"/>
</dbReference>
<dbReference type="NCBIfam" id="TIGR00585">
    <property type="entry name" value="mutl"/>
    <property type="match status" value="1"/>
</dbReference>
<dbReference type="InterPro" id="IPR038973">
    <property type="entry name" value="MutL/Mlh/Pms-like"/>
</dbReference>
<comment type="similarity">
    <text evidence="1">Belongs to the DNA mismatch repair MutL/HexB family.</text>
</comment>
<dbReference type="InterPro" id="IPR002099">
    <property type="entry name" value="MutL/Mlh/PMS"/>
</dbReference>
<organism evidence="5 6">
    <name type="scientific">Coccomyxa subellipsoidea</name>
    <dbReference type="NCBI Taxonomy" id="248742"/>
    <lineage>
        <taxon>Eukaryota</taxon>
        <taxon>Viridiplantae</taxon>
        <taxon>Chlorophyta</taxon>
        <taxon>core chlorophytes</taxon>
        <taxon>Trebouxiophyceae</taxon>
        <taxon>Trebouxiophyceae incertae sedis</taxon>
        <taxon>Coccomyxaceae</taxon>
        <taxon>Coccomyxa</taxon>
    </lineage>
</organism>
<dbReference type="Pfam" id="PF13589">
    <property type="entry name" value="HATPase_c_3"/>
    <property type="match status" value="1"/>
</dbReference>
<keyword evidence="2" id="KW-0227">DNA damage</keyword>
<dbReference type="InterPro" id="IPR014762">
    <property type="entry name" value="DNA_mismatch_repair_CS"/>
</dbReference>
<keyword evidence="6" id="KW-1185">Reference proteome</keyword>
<dbReference type="Gene3D" id="3.30.1370.100">
    <property type="entry name" value="MutL, C-terminal domain, regulatory subdomain"/>
    <property type="match status" value="1"/>
</dbReference>
<feature type="domain" description="DNA mismatch repair protein S5" evidence="4">
    <location>
        <begin position="215"/>
        <end position="346"/>
    </location>
</feature>
<dbReference type="InterPro" id="IPR037198">
    <property type="entry name" value="MutL_C_sf"/>
</dbReference>
<reference evidence="5 6" key="1">
    <citation type="journal article" date="2024" name="Nat. Commun.">
        <title>Phylogenomics reveals the evolutionary origins of lichenization in chlorophyte algae.</title>
        <authorList>
            <person name="Puginier C."/>
            <person name="Libourel C."/>
            <person name="Otte J."/>
            <person name="Skaloud P."/>
            <person name="Haon M."/>
            <person name="Grisel S."/>
            <person name="Petersen M."/>
            <person name="Berrin J.G."/>
            <person name="Delaux P.M."/>
            <person name="Dal Grande F."/>
            <person name="Keller J."/>
        </authorList>
    </citation>
    <scope>NUCLEOTIDE SEQUENCE [LARGE SCALE GENOMIC DNA]</scope>
    <source>
        <strain evidence="5 6">SAG 216-7</strain>
    </source>
</reference>
<feature type="domain" description="MutL C-terminal dimerisation" evidence="3">
    <location>
        <begin position="463"/>
        <end position="619"/>
    </location>
</feature>
<gene>
    <name evidence="5" type="ORF">WJX75_005537</name>
</gene>
<accession>A0ABR2YVQ8</accession>
<dbReference type="Gene3D" id="3.30.1540.20">
    <property type="entry name" value="MutL, C-terminal domain, dimerisation subdomain"/>
    <property type="match status" value="1"/>
</dbReference>
<proteinExistence type="inferred from homology"/>
<sequence>MVVAQIKQLSAHTVEKLRSDVIVSSLSQALEEVVCNSIDAGATEVKVDIKPSLLSFIVEDNGCGIPSTSFGQLAVRHATSKVQGLRELAQGLTTLGFRGEALASLAENANLEITSKAKGAFETHTKLVQGGRVLKEGLALEQRAKQGTRVTVRDLFFNRPVRRKQLVGAGIKKEVDDCREHILRLALPRSTTVGFTVVDSMRQYVLLSLKRGRTERDVLPLVFGQMPVQYGMRSDGPIQVELYICNPLEGFVSKARQYTYVNGRYVAGDTASKLLNDLFQQLLQDLNRRGCEQQGRLRRFPAFVCHISCPPCLPDVTARPDKTAVHFADWAPVLSAVRGATMQAWHESVSQQARAASCGTAVMTGSARDRNEQRAAKRVRFSIDCELEGGRRDTHQTCEEQPAASGQPRIQNGSVAELLREWTNPACASSQLQVPDLARLACGNLLGLVPAAITKAALDTARPLRQVDRKFVPLVCGYQLAIMDQHAADERVQLERLQDQVVGPGGVPVDMHSCTLSPPQPLDLSAAEQHTLDRFRETLEAWGWRWELPSVGSANCGAISGARLTHAAVVLGTSLNAVELQTFLHQLDSTGGSAKVPPGVLRVMASKACHSAIRFGDVLNTGQCEELLDNLKRTRSWHCCAHGRPTVAPLVDVPALQRVIALRGFPA</sequence>
<dbReference type="InterPro" id="IPR014790">
    <property type="entry name" value="MutL_C"/>
</dbReference>
<dbReference type="Pfam" id="PF01119">
    <property type="entry name" value="DNA_mis_repair"/>
    <property type="match status" value="1"/>
</dbReference>
<name>A0ABR2YVQ8_9CHLO</name>
<dbReference type="SUPFAM" id="SSF118116">
    <property type="entry name" value="DNA mismatch repair protein MutL"/>
    <property type="match status" value="1"/>
</dbReference>
<dbReference type="Gene3D" id="3.30.565.10">
    <property type="entry name" value="Histidine kinase-like ATPase, C-terminal domain"/>
    <property type="match status" value="1"/>
</dbReference>
<evidence type="ECO:0000256" key="2">
    <source>
        <dbReference type="ARBA" id="ARBA00022763"/>
    </source>
</evidence>
<dbReference type="PANTHER" id="PTHR10073:SF47">
    <property type="entry name" value="DNA MISMATCH REPAIR PROTEIN MLH3"/>
    <property type="match status" value="1"/>
</dbReference>
<evidence type="ECO:0000259" key="4">
    <source>
        <dbReference type="SMART" id="SM01340"/>
    </source>
</evidence>
<dbReference type="InterPro" id="IPR042120">
    <property type="entry name" value="MutL_C_dimsub"/>
</dbReference>
<dbReference type="InterPro" id="IPR036890">
    <property type="entry name" value="HATPase_C_sf"/>
</dbReference>